<evidence type="ECO:0000313" key="2">
    <source>
        <dbReference type="EMBL" id="EGU40653.1"/>
    </source>
</evidence>
<keyword evidence="3" id="KW-1185">Reference proteome</keyword>
<name>F9S208_9VIBR</name>
<dbReference type="Proteomes" id="UP000004605">
    <property type="component" value="Unassembled WGS sequence"/>
</dbReference>
<evidence type="ECO:0008006" key="4">
    <source>
        <dbReference type="Google" id="ProtNLM"/>
    </source>
</evidence>
<comment type="caution">
    <text evidence="2">The sequence shown here is derived from an EMBL/GenBank/DDBJ whole genome shotgun (WGS) entry which is preliminary data.</text>
</comment>
<keyword evidence="1" id="KW-0472">Membrane</keyword>
<sequence>MPKTKIGLLSLITLCMTLIILTWMLKGALCGFEFHGGKFLTLVFTLAYESK</sequence>
<dbReference type="AlphaFoldDB" id="F9S208"/>
<dbReference type="EMBL" id="AFWF01000125">
    <property type="protein sequence ID" value="EGU40653.1"/>
    <property type="molecule type" value="Genomic_DNA"/>
</dbReference>
<evidence type="ECO:0000313" key="3">
    <source>
        <dbReference type="Proteomes" id="UP000004605"/>
    </source>
</evidence>
<gene>
    <name evidence="2" type="ORF">VII00023_09344</name>
</gene>
<feature type="transmembrane region" description="Helical" evidence="1">
    <location>
        <begin position="6"/>
        <end position="25"/>
    </location>
</feature>
<proteinExistence type="predicted"/>
<evidence type="ECO:0000256" key="1">
    <source>
        <dbReference type="SAM" id="Phobius"/>
    </source>
</evidence>
<reference evidence="2 3" key="1">
    <citation type="journal article" date="2012" name="Int. J. Syst. Evol. Microbiol.">
        <title>Vibrio caribbeanicus sp. nov., isolated from the marine sponge Scleritoderma cyanea.</title>
        <authorList>
            <person name="Hoffmann M."/>
            <person name="Monday S.R."/>
            <person name="Allard M.W."/>
            <person name="Strain E.A."/>
            <person name="Whittaker P."/>
            <person name="Naum M."/>
            <person name="McCarthy P.J."/>
            <person name="Lopez J.V."/>
            <person name="Fischer M."/>
            <person name="Brown E.W."/>
        </authorList>
    </citation>
    <scope>NUCLEOTIDE SEQUENCE [LARGE SCALE GENOMIC DNA]</scope>
    <source>
        <strain evidence="2 3">ATCC 700023</strain>
    </source>
</reference>
<keyword evidence="1" id="KW-1133">Transmembrane helix</keyword>
<organism evidence="2 3">
    <name type="scientific">Vibrio ichthyoenteri ATCC 700023</name>
    <dbReference type="NCBI Taxonomy" id="870968"/>
    <lineage>
        <taxon>Bacteria</taxon>
        <taxon>Pseudomonadati</taxon>
        <taxon>Pseudomonadota</taxon>
        <taxon>Gammaproteobacteria</taxon>
        <taxon>Vibrionales</taxon>
        <taxon>Vibrionaceae</taxon>
        <taxon>Vibrio</taxon>
    </lineage>
</organism>
<keyword evidence="1" id="KW-0812">Transmembrane</keyword>
<protein>
    <recommendedName>
        <fullName evidence="4">Hok/gef family protein</fullName>
    </recommendedName>
</protein>
<accession>F9S208</accession>